<dbReference type="SUPFAM" id="SSF47090">
    <property type="entry name" value="PGBD-like"/>
    <property type="match status" value="1"/>
</dbReference>
<dbReference type="EMBL" id="VWOJ01000002">
    <property type="protein sequence ID" value="KAA5804006.1"/>
    <property type="molecule type" value="Genomic_DNA"/>
</dbReference>
<dbReference type="Gene3D" id="2.40.440.10">
    <property type="entry name" value="L,D-transpeptidase catalytic domain-like"/>
    <property type="match status" value="1"/>
</dbReference>
<dbReference type="SUPFAM" id="SSF141523">
    <property type="entry name" value="L,D-transpeptidase catalytic domain-like"/>
    <property type="match status" value="1"/>
</dbReference>
<evidence type="ECO:0000313" key="10">
    <source>
        <dbReference type="EMBL" id="KAA5804006.1"/>
    </source>
</evidence>
<dbReference type="PROSITE" id="PS52029">
    <property type="entry name" value="LD_TPASE"/>
    <property type="match status" value="1"/>
</dbReference>
<dbReference type="Pfam" id="PF01471">
    <property type="entry name" value="PG_binding_1"/>
    <property type="match status" value="1"/>
</dbReference>
<organism evidence="10 11">
    <name type="scientific">Alkalicaulis satelles</name>
    <dbReference type="NCBI Taxonomy" id="2609175"/>
    <lineage>
        <taxon>Bacteria</taxon>
        <taxon>Pseudomonadati</taxon>
        <taxon>Pseudomonadota</taxon>
        <taxon>Alphaproteobacteria</taxon>
        <taxon>Maricaulales</taxon>
        <taxon>Maricaulaceae</taxon>
        <taxon>Alkalicaulis</taxon>
    </lineage>
</organism>
<comment type="pathway">
    <text evidence="1 7">Cell wall biogenesis; peptidoglycan biosynthesis.</text>
</comment>
<proteinExistence type="inferred from homology"/>
<evidence type="ECO:0000256" key="4">
    <source>
        <dbReference type="ARBA" id="ARBA00022960"/>
    </source>
</evidence>
<keyword evidence="5 7" id="KW-0573">Peptidoglycan synthesis</keyword>
<dbReference type="InterPro" id="IPR052905">
    <property type="entry name" value="LD-transpeptidase_YkuD-like"/>
</dbReference>
<dbReference type="PANTHER" id="PTHR41533">
    <property type="entry name" value="L,D-TRANSPEPTIDASE HI_1667-RELATED"/>
    <property type="match status" value="1"/>
</dbReference>
<feature type="active site" description="Proton donor/acceptor" evidence="7">
    <location>
        <position position="411"/>
    </location>
</feature>
<dbReference type="CDD" id="cd16913">
    <property type="entry name" value="YkuD_like"/>
    <property type="match status" value="1"/>
</dbReference>
<dbReference type="Pfam" id="PF20142">
    <property type="entry name" value="Scaffold"/>
    <property type="match status" value="1"/>
</dbReference>
<dbReference type="InterPro" id="IPR036366">
    <property type="entry name" value="PGBDSf"/>
</dbReference>
<keyword evidence="3" id="KW-0808">Transferase</keyword>
<keyword evidence="8" id="KW-0732">Signal</keyword>
<keyword evidence="11" id="KW-1185">Reference proteome</keyword>
<dbReference type="GO" id="GO:0071555">
    <property type="term" value="P:cell wall organization"/>
    <property type="evidence" value="ECO:0007669"/>
    <property type="project" value="UniProtKB-UniRule"/>
</dbReference>
<dbReference type="Proteomes" id="UP000325122">
    <property type="component" value="Unassembled WGS sequence"/>
</dbReference>
<dbReference type="Gene3D" id="1.10.101.10">
    <property type="entry name" value="PGBD-like superfamily/PGBD"/>
    <property type="match status" value="1"/>
</dbReference>
<comment type="similarity">
    <text evidence="2">Belongs to the YkuD family.</text>
</comment>
<feature type="domain" description="L,D-TPase catalytic" evidence="9">
    <location>
        <begin position="279"/>
        <end position="460"/>
    </location>
</feature>
<dbReference type="InterPro" id="IPR036365">
    <property type="entry name" value="PGBD-like_sf"/>
</dbReference>
<evidence type="ECO:0000259" key="9">
    <source>
        <dbReference type="PROSITE" id="PS52029"/>
    </source>
</evidence>
<keyword evidence="4 7" id="KW-0133">Cell shape</keyword>
<feature type="chain" id="PRO_5024408616" evidence="8">
    <location>
        <begin position="22"/>
        <end position="515"/>
    </location>
</feature>
<dbReference type="GO" id="GO:0016740">
    <property type="term" value="F:transferase activity"/>
    <property type="evidence" value="ECO:0007669"/>
    <property type="project" value="UniProtKB-KW"/>
</dbReference>
<dbReference type="InterPro" id="IPR045380">
    <property type="entry name" value="LD_TPept_scaffold_dom"/>
</dbReference>
<dbReference type="GO" id="GO:0004180">
    <property type="term" value="F:carboxypeptidase activity"/>
    <property type="evidence" value="ECO:0007669"/>
    <property type="project" value="UniProtKB-ARBA"/>
</dbReference>
<dbReference type="GO" id="GO:0008360">
    <property type="term" value="P:regulation of cell shape"/>
    <property type="evidence" value="ECO:0007669"/>
    <property type="project" value="UniProtKB-UniRule"/>
</dbReference>
<protein>
    <submittedName>
        <fullName evidence="10">L,D-transpeptidase family protein</fullName>
    </submittedName>
</protein>
<reference evidence="10 11" key="1">
    <citation type="submission" date="2019-09" db="EMBL/GenBank/DDBJ databases">
        <authorList>
            <person name="Kevbrin V."/>
            <person name="Grouzdev D.S."/>
        </authorList>
    </citation>
    <scope>NUCLEOTIDE SEQUENCE [LARGE SCALE GENOMIC DNA]</scope>
    <source>
        <strain evidence="10 11">G-192</strain>
    </source>
</reference>
<evidence type="ECO:0000256" key="6">
    <source>
        <dbReference type="ARBA" id="ARBA00023316"/>
    </source>
</evidence>
<comment type="caution">
    <text evidence="10">The sequence shown here is derived from an EMBL/GenBank/DDBJ whole genome shotgun (WGS) entry which is preliminary data.</text>
</comment>
<feature type="active site" description="Nucleophile" evidence="7">
    <location>
        <position position="430"/>
    </location>
</feature>
<gene>
    <name evidence="10" type="ORF">F1654_09485</name>
</gene>
<dbReference type="RefSeq" id="WP_150023273.1">
    <property type="nucleotide sequence ID" value="NZ_VWOJ01000002.1"/>
</dbReference>
<evidence type="ECO:0000256" key="8">
    <source>
        <dbReference type="SAM" id="SignalP"/>
    </source>
</evidence>
<evidence type="ECO:0000256" key="5">
    <source>
        <dbReference type="ARBA" id="ARBA00022984"/>
    </source>
</evidence>
<dbReference type="AlphaFoldDB" id="A0A5M6ZGW1"/>
<accession>A0A5M6ZGW1</accession>
<dbReference type="InterPro" id="IPR038063">
    <property type="entry name" value="Transpep_catalytic_dom"/>
</dbReference>
<evidence type="ECO:0000256" key="2">
    <source>
        <dbReference type="ARBA" id="ARBA00005992"/>
    </source>
</evidence>
<keyword evidence="6 7" id="KW-0961">Cell wall biogenesis/degradation</keyword>
<evidence type="ECO:0000256" key="3">
    <source>
        <dbReference type="ARBA" id="ARBA00022679"/>
    </source>
</evidence>
<evidence type="ECO:0000256" key="1">
    <source>
        <dbReference type="ARBA" id="ARBA00004752"/>
    </source>
</evidence>
<feature type="signal peptide" evidence="8">
    <location>
        <begin position="1"/>
        <end position="21"/>
    </location>
</feature>
<dbReference type="UniPathway" id="UPA00219"/>
<dbReference type="InterPro" id="IPR002477">
    <property type="entry name" value="Peptidoglycan-bd-like"/>
</dbReference>
<evidence type="ECO:0000256" key="7">
    <source>
        <dbReference type="PROSITE-ProRule" id="PRU01373"/>
    </source>
</evidence>
<dbReference type="PANTHER" id="PTHR41533:SF2">
    <property type="entry name" value="BLR7131 PROTEIN"/>
    <property type="match status" value="1"/>
</dbReference>
<dbReference type="Pfam" id="PF03734">
    <property type="entry name" value="YkuD"/>
    <property type="match status" value="1"/>
</dbReference>
<dbReference type="InterPro" id="IPR005490">
    <property type="entry name" value="LD_TPept_cat_dom"/>
</dbReference>
<sequence length="515" mass="57047">MRLLIAASLAAACMWSAPASASAVFDCRACETSQRFYDLRAGALSWTGPANAHHLGALVRAVEGAQRHGLRAADYHLAELAAADAETPDERIDRLATDAYITLAAHLLSGRVDPVSIEPNWTAARRERDLAAYLHVALTQDAVEESLEGLAPASDSYRALMDMLERYRALEAAGGWARVDEGGVLRPGDRGARVAQMRARLAASGDLAEADAQSEDPELFDSALEAAVRGFQRRLSLEPDGVVGARTLAQLNTTPAQRINQLRANMERWRWLPEDLGERHIRVNIADFTLEARAGGVVEQRHDVIVGRLFRRTPVFSASMTYFVLNPWWETPPSLTVRDKLPAFRNDPGSVERLGFQVIDRQGQLVDPSTIDWHAVPAQNFPYRVRQAPGPLNALGVVKFMFPNRHNVYIHDTPTRGLFARVRRDFSSGCIRVHDPMRLADWVAAETPDFTPERMRTIVERGNETRVSLRRPVMVHILYLTAVSDAEAGVRFVDDLYERDGGLIAALDAAAPRVE</sequence>
<dbReference type="GO" id="GO:0009252">
    <property type="term" value="P:peptidoglycan biosynthetic process"/>
    <property type="evidence" value="ECO:0007669"/>
    <property type="project" value="UniProtKB-UniPathway"/>
</dbReference>
<evidence type="ECO:0000313" key="11">
    <source>
        <dbReference type="Proteomes" id="UP000325122"/>
    </source>
</evidence>
<name>A0A5M6ZGW1_9PROT</name>